<dbReference type="EMBL" id="KZ451993">
    <property type="protein sequence ID" value="PKA53635.1"/>
    <property type="molecule type" value="Genomic_DNA"/>
</dbReference>
<dbReference type="OrthoDB" id="1890267at2759"/>
<dbReference type="Proteomes" id="UP000236161">
    <property type="component" value="Unassembled WGS sequence"/>
</dbReference>
<evidence type="ECO:0000256" key="5">
    <source>
        <dbReference type="ARBA" id="ARBA00022989"/>
    </source>
</evidence>
<dbReference type="GO" id="GO:0005637">
    <property type="term" value="C:nuclear inner membrane"/>
    <property type="evidence" value="ECO:0007669"/>
    <property type="project" value="UniProtKB-SubCell"/>
</dbReference>
<dbReference type="PANTHER" id="PTHR31587">
    <property type="entry name" value="TRANSMEMBRANE PROTEIN (DUF2215)"/>
    <property type="match status" value="1"/>
</dbReference>
<name>A0A2I0ADQ2_9ASPA</name>
<evidence type="ECO:0000256" key="7">
    <source>
        <dbReference type="ARBA" id="ARBA00023242"/>
    </source>
</evidence>
<feature type="transmembrane region" description="Helical" evidence="8">
    <location>
        <begin position="222"/>
        <end position="240"/>
    </location>
</feature>
<keyword evidence="6 8" id="KW-0472">Membrane</keyword>
<evidence type="ECO:0000313" key="11">
    <source>
        <dbReference type="Proteomes" id="UP000236161"/>
    </source>
</evidence>
<dbReference type="Pfam" id="PF10225">
    <property type="entry name" value="NEMP"/>
    <property type="match status" value="1"/>
</dbReference>
<dbReference type="STRING" id="1088818.A0A2I0ADQ2"/>
<sequence length="319" mass="35995">MWILPWRSRSCAASYFFVVFLIFALIPGSFADEFSIVSHPSRLSLASGRPVENSPGVRPGAVVTCNRVHIRGLARIHDLGKFFHALKLTVVVSPGDGLFRLQTVELCLHRNSSLGVGMCPAGDWRKLSKGSMVRSLSPFEHWFLDVRVLPDPSRFVEVTTELEFLSYRVVFMVLGFSMLVMSHSLSQSIAFYYGGAMTVGIILVTLLVLYQGMKLLPTGRKSSLAIVIYSSVVGIAASLLRHISGILRAALVEFGIYEDMHKPVCKFLYDSRVTLHRYHFIILVNVYFVVRNIIYFHSDLFYRHKKGSLHFMHVFKSLS</sequence>
<comment type="similarity">
    <text evidence="2">Belongs to the NEMP family.</text>
</comment>
<keyword evidence="7" id="KW-0539">Nucleus</keyword>
<accession>A0A2I0ADQ2</accession>
<dbReference type="PANTHER" id="PTHR31587:SF4">
    <property type="entry name" value="TRANSMEMBRANE PROTEIN (DUF2215)"/>
    <property type="match status" value="1"/>
</dbReference>
<keyword evidence="4 9" id="KW-0732">Signal</keyword>
<protein>
    <submittedName>
        <fullName evidence="10">Uncharacterized protein</fullName>
    </submittedName>
</protein>
<feature type="signal peptide" evidence="9">
    <location>
        <begin position="1"/>
        <end position="31"/>
    </location>
</feature>
<comment type="subcellular location">
    <subcellularLocation>
        <location evidence="1">Nucleus inner membrane</location>
        <topology evidence="1">Multi-pass membrane protein</topology>
        <orientation evidence="1">Nucleoplasmic side</orientation>
    </subcellularLocation>
</comment>
<keyword evidence="11" id="KW-1185">Reference proteome</keyword>
<evidence type="ECO:0000256" key="4">
    <source>
        <dbReference type="ARBA" id="ARBA00022729"/>
    </source>
</evidence>
<dbReference type="AlphaFoldDB" id="A0A2I0ADQ2"/>
<evidence type="ECO:0000256" key="3">
    <source>
        <dbReference type="ARBA" id="ARBA00022692"/>
    </source>
</evidence>
<keyword evidence="3 8" id="KW-0812">Transmembrane</keyword>
<reference evidence="10 11" key="1">
    <citation type="journal article" date="2017" name="Nature">
        <title>The Apostasia genome and the evolution of orchids.</title>
        <authorList>
            <person name="Zhang G.Q."/>
            <person name="Liu K.W."/>
            <person name="Li Z."/>
            <person name="Lohaus R."/>
            <person name="Hsiao Y.Y."/>
            <person name="Niu S.C."/>
            <person name="Wang J.Y."/>
            <person name="Lin Y.C."/>
            <person name="Xu Q."/>
            <person name="Chen L.J."/>
            <person name="Yoshida K."/>
            <person name="Fujiwara S."/>
            <person name="Wang Z.W."/>
            <person name="Zhang Y.Q."/>
            <person name="Mitsuda N."/>
            <person name="Wang M."/>
            <person name="Liu G.H."/>
            <person name="Pecoraro L."/>
            <person name="Huang H.X."/>
            <person name="Xiao X.J."/>
            <person name="Lin M."/>
            <person name="Wu X.Y."/>
            <person name="Wu W.L."/>
            <person name="Chen Y.Y."/>
            <person name="Chang S.B."/>
            <person name="Sakamoto S."/>
            <person name="Ohme-Takagi M."/>
            <person name="Yagi M."/>
            <person name="Zeng S.J."/>
            <person name="Shen C.Y."/>
            <person name="Yeh C.M."/>
            <person name="Luo Y.B."/>
            <person name="Tsai W.C."/>
            <person name="Van de Peer Y."/>
            <person name="Liu Z.J."/>
        </authorList>
    </citation>
    <scope>NUCLEOTIDE SEQUENCE [LARGE SCALE GENOMIC DNA]</scope>
    <source>
        <strain evidence="11">cv. Shenzhen</strain>
        <tissue evidence="10">Stem</tissue>
    </source>
</reference>
<organism evidence="10 11">
    <name type="scientific">Apostasia shenzhenica</name>
    <dbReference type="NCBI Taxonomy" id="1088818"/>
    <lineage>
        <taxon>Eukaryota</taxon>
        <taxon>Viridiplantae</taxon>
        <taxon>Streptophyta</taxon>
        <taxon>Embryophyta</taxon>
        <taxon>Tracheophyta</taxon>
        <taxon>Spermatophyta</taxon>
        <taxon>Magnoliopsida</taxon>
        <taxon>Liliopsida</taxon>
        <taxon>Asparagales</taxon>
        <taxon>Orchidaceae</taxon>
        <taxon>Apostasioideae</taxon>
        <taxon>Apostasia</taxon>
    </lineage>
</organism>
<evidence type="ECO:0000256" key="6">
    <source>
        <dbReference type="ARBA" id="ARBA00023136"/>
    </source>
</evidence>
<feature type="transmembrane region" description="Helical" evidence="8">
    <location>
        <begin position="164"/>
        <end position="182"/>
    </location>
</feature>
<evidence type="ECO:0000256" key="9">
    <source>
        <dbReference type="SAM" id="SignalP"/>
    </source>
</evidence>
<evidence type="ECO:0000256" key="2">
    <source>
        <dbReference type="ARBA" id="ARBA00005748"/>
    </source>
</evidence>
<feature type="transmembrane region" description="Helical" evidence="8">
    <location>
        <begin position="189"/>
        <end position="210"/>
    </location>
</feature>
<proteinExistence type="inferred from homology"/>
<evidence type="ECO:0000313" key="10">
    <source>
        <dbReference type="EMBL" id="PKA53635.1"/>
    </source>
</evidence>
<feature type="chain" id="PRO_5014165154" evidence="9">
    <location>
        <begin position="32"/>
        <end position="319"/>
    </location>
</feature>
<keyword evidence="5 8" id="KW-1133">Transmembrane helix</keyword>
<evidence type="ECO:0000256" key="1">
    <source>
        <dbReference type="ARBA" id="ARBA00004575"/>
    </source>
</evidence>
<evidence type="ECO:0000256" key="8">
    <source>
        <dbReference type="SAM" id="Phobius"/>
    </source>
</evidence>
<dbReference type="InterPro" id="IPR019358">
    <property type="entry name" value="NEMP_fam"/>
</dbReference>
<gene>
    <name evidence="10" type="ORF">AXF42_Ash009131</name>
</gene>
<feature type="transmembrane region" description="Helical" evidence="8">
    <location>
        <begin position="278"/>
        <end position="296"/>
    </location>
</feature>